<name>A0A131XQU2_IXORI</name>
<organism evidence="2">
    <name type="scientific">Ixodes ricinus</name>
    <name type="common">Common tick</name>
    <name type="synonym">Acarus ricinus</name>
    <dbReference type="NCBI Taxonomy" id="34613"/>
    <lineage>
        <taxon>Eukaryota</taxon>
        <taxon>Metazoa</taxon>
        <taxon>Ecdysozoa</taxon>
        <taxon>Arthropoda</taxon>
        <taxon>Chelicerata</taxon>
        <taxon>Arachnida</taxon>
        <taxon>Acari</taxon>
        <taxon>Parasitiformes</taxon>
        <taxon>Ixodida</taxon>
        <taxon>Ixodoidea</taxon>
        <taxon>Ixodidae</taxon>
        <taxon>Ixodinae</taxon>
        <taxon>Ixodes</taxon>
    </lineage>
</organism>
<evidence type="ECO:0000313" key="2">
    <source>
        <dbReference type="EMBL" id="JAP68742.1"/>
    </source>
</evidence>
<feature type="transmembrane region" description="Helical" evidence="1">
    <location>
        <begin position="99"/>
        <end position="120"/>
    </location>
</feature>
<keyword evidence="1" id="KW-1133">Transmembrane helix</keyword>
<dbReference type="AlphaFoldDB" id="A0A131XQU2"/>
<feature type="non-terminal residue" evidence="2">
    <location>
        <position position="1"/>
    </location>
</feature>
<dbReference type="EMBL" id="GEFM01007054">
    <property type="protein sequence ID" value="JAP68742.1"/>
    <property type="molecule type" value="mRNA"/>
</dbReference>
<proteinExistence type="evidence at transcript level"/>
<keyword evidence="1" id="KW-0812">Transmembrane</keyword>
<accession>A0A131XQU2</accession>
<reference evidence="2" key="1">
    <citation type="submission" date="2016-02" db="EMBL/GenBank/DDBJ databases">
        <title>RNAseq analyses of the midgut from blood- or serum-fed Ixodes ricinus ticks.</title>
        <authorList>
            <person name="Perner J."/>
            <person name="Provaznik J."/>
            <person name="Schrenkova J."/>
            <person name="Urbanova V."/>
            <person name="Ribeiro J.M."/>
            <person name="Kopacek P."/>
        </authorList>
    </citation>
    <scope>NUCLEOTIDE SEQUENCE</scope>
    <source>
        <tissue evidence="2">Gut</tissue>
    </source>
</reference>
<sequence length="151" mass="17622">IFLYIHLVVLTWTHGSILSHPYGSLYVPLWDYFFTSIWECLRAFMGLFFHIQLGVFTCIYGTIFDIHMGVFMCICWTILSHPYGSFYVHLWDYSFTSIWELLCGPTGVFVHILLGVMCTYGSIPLHPPRSFNGDFREYFLAAFKGFLQSQE</sequence>
<keyword evidence="1" id="KW-0472">Membrane</keyword>
<evidence type="ECO:0000256" key="1">
    <source>
        <dbReference type="SAM" id="Phobius"/>
    </source>
</evidence>
<feature type="non-terminal residue" evidence="2">
    <location>
        <position position="151"/>
    </location>
</feature>
<protein>
    <submittedName>
        <fullName evidence="2">Uncharacterized protein</fullName>
    </submittedName>
</protein>